<feature type="region of interest" description="Disordered" evidence="11">
    <location>
        <begin position="269"/>
        <end position="303"/>
    </location>
</feature>
<feature type="compositionally biased region" description="Low complexity" evidence="11">
    <location>
        <begin position="395"/>
        <end position="404"/>
    </location>
</feature>
<dbReference type="EC" id="2.7.7.50" evidence="2"/>
<dbReference type="Proteomes" id="UP000815325">
    <property type="component" value="Unassembled WGS sequence"/>
</dbReference>
<comment type="caution">
    <text evidence="14">The sequence shown here is derived from an EMBL/GenBank/DDBJ whole genome shotgun (WGS) entry which is preliminary data.</text>
</comment>
<feature type="compositionally biased region" description="Basic and acidic residues" evidence="11">
    <location>
        <begin position="419"/>
        <end position="430"/>
    </location>
</feature>
<keyword evidence="4" id="KW-0808">Transferase</keyword>
<keyword evidence="8" id="KW-0342">GTP-binding</keyword>
<feature type="domain" description="mRNA capping enzyme adenylation" evidence="12">
    <location>
        <begin position="12"/>
        <end position="130"/>
    </location>
</feature>
<name>A0ABQ7H2J8_DUNSA</name>
<dbReference type="Gene3D" id="2.40.50.140">
    <property type="entry name" value="Nucleic acid-binding proteins"/>
    <property type="match status" value="1"/>
</dbReference>
<comment type="catalytic activity">
    <reaction evidence="10">
        <text>a 5'-end diphospho-ribonucleoside in mRNA + GTP + H(+) = a 5'-end (5'-triphosphoguanosine)-ribonucleoside in mRNA + diphosphate</text>
        <dbReference type="Rhea" id="RHEA:67012"/>
        <dbReference type="Rhea" id="RHEA-COMP:17165"/>
        <dbReference type="Rhea" id="RHEA-COMP:17166"/>
        <dbReference type="ChEBI" id="CHEBI:15378"/>
        <dbReference type="ChEBI" id="CHEBI:33019"/>
        <dbReference type="ChEBI" id="CHEBI:37565"/>
        <dbReference type="ChEBI" id="CHEBI:167616"/>
        <dbReference type="ChEBI" id="CHEBI:167617"/>
        <dbReference type="EC" id="2.7.7.50"/>
    </reaction>
    <physiologicalReaction direction="left-to-right" evidence="10">
        <dbReference type="Rhea" id="RHEA:67013"/>
    </physiologicalReaction>
</comment>
<feature type="domain" description="mRNA capping enzyme C-terminal" evidence="13">
    <location>
        <begin position="134"/>
        <end position="248"/>
    </location>
</feature>
<keyword evidence="9" id="KW-0539">Nucleus</keyword>
<dbReference type="SUPFAM" id="SSF56091">
    <property type="entry name" value="DNA ligase/mRNA capping enzyme, catalytic domain"/>
    <property type="match status" value="1"/>
</dbReference>
<dbReference type="PANTHER" id="PTHR10367:SF17">
    <property type="entry name" value="MRNA-CAPPING ENZYME"/>
    <property type="match status" value="1"/>
</dbReference>
<feature type="compositionally biased region" description="Low complexity" evidence="11">
    <location>
        <begin position="284"/>
        <end position="303"/>
    </location>
</feature>
<evidence type="ECO:0000259" key="13">
    <source>
        <dbReference type="Pfam" id="PF03919"/>
    </source>
</evidence>
<keyword evidence="5" id="KW-0548">Nucleotidyltransferase</keyword>
<organism evidence="14 15">
    <name type="scientific">Dunaliella salina</name>
    <name type="common">Green alga</name>
    <name type="synonym">Protococcus salinus</name>
    <dbReference type="NCBI Taxonomy" id="3046"/>
    <lineage>
        <taxon>Eukaryota</taxon>
        <taxon>Viridiplantae</taxon>
        <taxon>Chlorophyta</taxon>
        <taxon>core chlorophytes</taxon>
        <taxon>Chlorophyceae</taxon>
        <taxon>CS clade</taxon>
        <taxon>Chlamydomonadales</taxon>
        <taxon>Dunaliellaceae</taxon>
        <taxon>Dunaliella</taxon>
    </lineage>
</organism>
<dbReference type="SUPFAM" id="SSF50249">
    <property type="entry name" value="Nucleic acid-binding proteins"/>
    <property type="match status" value="1"/>
</dbReference>
<protein>
    <recommendedName>
        <fullName evidence="2">mRNA guanylyltransferase</fullName>
        <ecNumber evidence="2">2.7.7.50</ecNumber>
    </recommendedName>
</protein>
<dbReference type="InterPro" id="IPR012340">
    <property type="entry name" value="NA-bd_OB-fold"/>
</dbReference>
<dbReference type="EMBL" id="MU069495">
    <property type="protein sequence ID" value="KAF5841084.1"/>
    <property type="molecule type" value="Genomic_DNA"/>
</dbReference>
<dbReference type="Gene3D" id="3.30.470.30">
    <property type="entry name" value="DNA ligase/mRNA capping enzyme"/>
    <property type="match status" value="1"/>
</dbReference>
<evidence type="ECO:0000256" key="9">
    <source>
        <dbReference type="ARBA" id="ARBA00023242"/>
    </source>
</evidence>
<proteinExistence type="predicted"/>
<gene>
    <name evidence="14" type="ORF">DUNSADRAFT_14483</name>
</gene>
<evidence type="ECO:0000256" key="10">
    <source>
        <dbReference type="ARBA" id="ARBA00044624"/>
    </source>
</evidence>
<keyword evidence="6" id="KW-0547">Nucleotide-binding</keyword>
<evidence type="ECO:0000313" key="14">
    <source>
        <dbReference type="EMBL" id="KAF5841084.1"/>
    </source>
</evidence>
<feature type="region of interest" description="Disordered" evidence="11">
    <location>
        <begin position="364"/>
        <end position="546"/>
    </location>
</feature>
<evidence type="ECO:0000256" key="6">
    <source>
        <dbReference type="ARBA" id="ARBA00022741"/>
    </source>
</evidence>
<evidence type="ECO:0000256" key="3">
    <source>
        <dbReference type="ARBA" id="ARBA00022664"/>
    </source>
</evidence>
<evidence type="ECO:0000313" key="15">
    <source>
        <dbReference type="Proteomes" id="UP000815325"/>
    </source>
</evidence>
<dbReference type="PANTHER" id="PTHR10367">
    <property type="entry name" value="MRNA-CAPPING ENZYME"/>
    <property type="match status" value="1"/>
</dbReference>
<evidence type="ECO:0000256" key="4">
    <source>
        <dbReference type="ARBA" id="ARBA00022679"/>
    </source>
</evidence>
<evidence type="ECO:0000256" key="7">
    <source>
        <dbReference type="ARBA" id="ARBA00023042"/>
    </source>
</evidence>
<dbReference type="InterPro" id="IPR001339">
    <property type="entry name" value="mRNA_cap_enzyme_adenylation"/>
</dbReference>
<evidence type="ECO:0000256" key="11">
    <source>
        <dbReference type="SAM" id="MobiDB-lite"/>
    </source>
</evidence>
<keyword evidence="7" id="KW-0506">mRNA capping</keyword>
<dbReference type="Pfam" id="PF03919">
    <property type="entry name" value="mRNA_cap_C"/>
    <property type="match status" value="1"/>
</dbReference>
<comment type="subcellular location">
    <subcellularLocation>
        <location evidence="1">Nucleus</location>
    </subcellularLocation>
</comment>
<accession>A0ABQ7H2J8</accession>
<evidence type="ECO:0000256" key="2">
    <source>
        <dbReference type="ARBA" id="ARBA00012475"/>
    </source>
</evidence>
<dbReference type="InterPro" id="IPR051029">
    <property type="entry name" value="mRNA_Capping_Enz/RNA_Phosphat"/>
</dbReference>
<evidence type="ECO:0000256" key="1">
    <source>
        <dbReference type="ARBA" id="ARBA00004123"/>
    </source>
</evidence>
<sequence length="546" mass="60714">MRPLSHAPFGSKSCRYLAYDLVVLKGHPLRDMPWLQRYLDLRKEVISPRDKEKRYIQRQLPEKFISPPLPYKYEMEACSVRLKEFWPLFRARKLIDKMIPSLCHEADGLILQSCNSGYVANTDNALLKFKFAHLNSVDFYLEVEATAGPSGGQGYHIFVLDASRGRRGPGPQRGQDWNKKEIQQPVTFPKGVDGRAFHNHIIECTWVEASQSWQFLRVREDKDKPNADYVCNKVIASIKDNIRESELVDYLESVFYHVPHYHEDLTTMPPEAKPAALPPPPTFQAPSQAGARGPAAAADGAGGDATAANGVVDPDVMCYQPLVYLPASPPYYGPEPTPPHPSDQPVLPDMWIPHDATKYPQEYLSWPEDPCAQPAEDPAYLDQQPGHEAGPYNGQPELQQQQQQWEERPPEGHWWNADSGHREWQQRETSVDPFYVEEDEWNQWGKKQDPVPSGGLTSQAADGEQDAGEGAPVDGGLQGNSSAGSDVGPGGRAEKAVVGTTWTQGAQGGNAPGKGVKRKEAGVGEQKPKRGKKMGNDDFFDDLNAD</sequence>
<keyword evidence="3" id="KW-0507">mRNA processing</keyword>
<evidence type="ECO:0000259" key="12">
    <source>
        <dbReference type="Pfam" id="PF01331"/>
    </source>
</evidence>
<dbReference type="Pfam" id="PF01331">
    <property type="entry name" value="mRNA_cap_enzyme"/>
    <property type="match status" value="1"/>
</dbReference>
<feature type="compositionally biased region" description="Basic and acidic residues" evidence="11">
    <location>
        <begin position="518"/>
        <end position="528"/>
    </location>
</feature>
<evidence type="ECO:0000256" key="8">
    <source>
        <dbReference type="ARBA" id="ARBA00023134"/>
    </source>
</evidence>
<keyword evidence="15" id="KW-1185">Reference proteome</keyword>
<dbReference type="InterPro" id="IPR013846">
    <property type="entry name" value="mRNA_cap_enzyme_C"/>
</dbReference>
<reference evidence="14" key="1">
    <citation type="submission" date="2017-08" db="EMBL/GenBank/DDBJ databases">
        <authorList>
            <person name="Polle J.E."/>
            <person name="Barry K."/>
            <person name="Cushman J."/>
            <person name="Schmutz J."/>
            <person name="Tran D."/>
            <person name="Hathwaick L.T."/>
            <person name="Yim W.C."/>
            <person name="Jenkins J."/>
            <person name="Mckie-Krisberg Z.M."/>
            <person name="Prochnik S."/>
            <person name="Lindquist E."/>
            <person name="Dockter R.B."/>
            <person name="Adam C."/>
            <person name="Molina H."/>
            <person name="Bunkerborg J."/>
            <person name="Jin E."/>
            <person name="Buchheim M."/>
            <person name="Magnuson J."/>
        </authorList>
    </citation>
    <scope>NUCLEOTIDE SEQUENCE</scope>
    <source>
        <strain evidence="14">CCAP 19/18</strain>
    </source>
</reference>
<evidence type="ECO:0000256" key="5">
    <source>
        <dbReference type="ARBA" id="ARBA00022695"/>
    </source>
</evidence>